<comment type="catalytic activity">
    <reaction evidence="1">
        <text>ATP + H2O = ADP + phosphate + H(+)</text>
        <dbReference type="Rhea" id="RHEA:13065"/>
        <dbReference type="ChEBI" id="CHEBI:15377"/>
        <dbReference type="ChEBI" id="CHEBI:15378"/>
        <dbReference type="ChEBI" id="CHEBI:30616"/>
        <dbReference type="ChEBI" id="CHEBI:43474"/>
        <dbReference type="ChEBI" id="CHEBI:456216"/>
        <dbReference type="EC" id="5.6.2.3"/>
    </reaction>
</comment>
<dbReference type="GO" id="GO:0043139">
    <property type="term" value="F:5'-3' DNA helicase activity"/>
    <property type="evidence" value="ECO:0007669"/>
    <property type="project" value="UniProtKB-EC"/>
</dbReference>
<proteinExistence type="inferred from homology"/>
<reference evidence="2" key="1">
    <citation type="submission" date="2020-04" db="EMBL/GenBank/DDBJ databases">
        <authorList>
            <person name="Alioto T."/>
            <person name="Alioto T."/>
            <person name="Gomez Garrido J."/>
        </authorList>
    </citation>
    <scope>NUCLEOTIDE SEQUENCE</scope>
    <source>
        <strain evidence="2">A484AB</strain>
    </source>
</reference>
<keyword evidence="1" id="KW-0378">Hydrolase</keyword>
<dbReference type="Proteomes" id="UP001152795">
    <property type="component" value="Unassembled WGS sequence"/>
</dbReference>
<dbReference type="GO" id="GO:0016787">
    <property type="term" value="F:hydrolase activity"/>
    <property type="evidence" value="ECO:0007669"/>
    <property type="project" value="UniProtKB-KW"/>
</dbReference>
<dbReference type="GO" id="GO:0000723">
    <property type="term" value="P:telomere maintenance"/>
    <property type="evidence" value="ECO:0007669"/>
    <property type="project" value="InterPro"/>
</dbReference>
<dbReference type="GO" id="GO:0006281">
    <property type="term" value="P:DNA repair"/>
    <property type="evidence" value="ECO:0007669"/>
    <property type="project" value="UniProtKB-KW"/>
</dbReference>
<dbReference type="InterPro" id="IPR010285">
    <property type="entry name" value="DNA_helicase_pif1-like_DEAD"/>
</dbReference>
<evidence type="ECO:0000313" key="2">
    <source>
        <dbReference type="EMBL" id="CAB4039143.1"/>
    </source>
</evidence>
<keyword evidence="1" id="KW-0067">ATP-binding</keyword>
<dbReference type="EMBL" id="CACRXK020025005">
    <property type="protein sequence ID" value="CAB4039143.1"/>
    <property type="molecule type" value="Genomic_DNA"/>
</dbReference>
<accession>A0A7D9LUR1</accession>
<dbReference type="PANTHER" id="PTHR47642">
    <property type="entry name" value="ATP-DEPENDENT DNA HELICASE"/>
    <property type="match status" value="1"/>
</dbReference>
<comment type="caution">
    <text evidence="2">The sequence shown here is derived from an EMBL/GenBank/DDBJ whole genome shotgun (WGS) entry which is preliminary data.</text>
</comment>
<gene>
    <name evidence="2" type="ORF">PACLA_8A012604</name>
</gene>
<keyword evidence="3" id="KW-1185">Reference proteome</keyword>
<keyword evidence="1" id="KW-0233">DNA recombination</keyword>
<sequence>MNTKLTKEQGNVVKFVSTGHNVCIFGKAGVGKTTVVESIIKSLTAKGLKCQIVCSTGISCDAYHGLAKTVHSHYGLQTAELPANSLISRSLGRKNVLLQIADTNVLIWDEVSMTSHRIFHIVNAIHHLVSNNDLPFGGVQVILVGDFWQLRPVPSLLDPGKSIISSQLLDKVFPHRFELQRVLRQGDDEDKLKHALDLLREGQCDDEVEQYLQSLSRDLDLTDMLPEKIDIYFKKLPVEIHNLDALAKLPGELTIFESKDTGNARYLEKTISQILAVKPGCKVILLYNINDHLKNGYRGEYVGIDEENEERLIVKFPNVGNVAVARRTWYNFDINGRTQGSRTQFPLAPCYAITVHKAQNTTLGNVVVHCSQEFVPGQTYVALSRVTREASLQVLDFRRSFLLPPPLELSDFESNNMGTLDEQFGCCNGMHLAENLFECDKECETELIEMNNLVHDNDFPSAASSYFESNSGVVVNLEDVLLCMSDFRDELSKPPSSFSVKAFLDKLINDANEDPYSQSVKSAAKYGADYLDDFELLAVIFWCRIYELFENYLTENLEVLQMTNKDFTCTTSKLQLLFLSQEYRSDLISAYNVKKWIEIDDGQRSVGALLLFQLFQLFGSEVGKRVRKEEECTPIRFNVQEMGPDGRGKVRYIGGWDISKCLKRARSYVIENKLSQSTNVRLKIHKEMKKINLLENYVTLPHEAAQLSTANPESLRVVESRQYRKRGLIHINDDAFDFFLALEQERVDKINIQRLSSLQNDMIDDSIVEAVSNSTLETAFLKLFELDADANKNVIIEIYKEIIERYFKMGAGQFLRDFRRDFHIKKSLAHREAVLQKKKKAEEKRLKVQIPEIEQDRSKGKKVSHMRLLDLVHKLGSEGITRLYSKKELQHLCAAYNIRSVSRWNKMKLASELAQAIPRFDVVPCHEITSTYTVDVVNDRSNAIPVLRIRRL</sequence>
<dbReference type="Gene3D" id="3.40.50.300">
    <property type="entry name" value="P-loop containing nucleotide triphosphate hydrolases"/>
    <property type="match status" value="1"/>
</dbReference>
<dbReference type="EC" id="5.6.2.3" evidence="1"/>
<dbReference type="PANTHER" id="PTHR47642:SF5">
    <property type="entry name" value="ATP-DEPENDENT DNA HELICASE"/>
    <property type="match status" value="1"/>
</dbReference>
<evidence type="ECO:0000313" key="3">
    <source>
        <dbReference type="Proteomes" id="UP001152795"/>
    </source>
</evidence>
<keyword evidence="1 2" id="KW-0347">Helicase</keyword>
<name>A0A7D9LUR1_PARCT</name>
<dbReference type="GO" id="GO:0006310">
    <property type="term" value="P:DNA recombination"/>
    <property type="evidence" value="ECO:0007669"/>
    <property type="project" value="UniProtKB-KW"/>
</dbReference>
<dbReference type="AlphaFoldDB" id="A0A7D9LUR1"/>
<protein>
    <recommendedName>
        <fullName evidence="1">ATP-dependent DNA helicase</fullName>
        <ecNumber evidence="1">5.6.2.3</ecNumber>
    </recommendedName>
</protein>
<dbReference type="InterPro" id="IPR051055">
    <property type="entry name" value="PIF1_helicase"/>
</dbReference>
<keyword evidence="1" id="KW-0547">Nucleotide-binding</keyword>
<dbReference type="InterPro" id="IPR027417">
    <property type="entry name" value="P-loop_NTPase"/>
</dbReference>
<evidence type="ECO:0000256" key="1">
    <source>
        <dbReference type="RuleBase" id="RU363044"/>
    </source>
</evidence>
<keyword evidence="1" id="KW-0234">DNA repair</keyword>
<comment type="cofactor">
    <cofactor evidence="1">
        <name>Mg(2+)</name>
        <dbReference type="ChEBI" id="CHEBI:18420"/>
    </cofactor>
</comment>
<keyword evidence="1" id="KW-0227">DNA damage</keyword>
<comment type="similarity">
    <text evidence="1">Belongs to the helicase family.</text>
</comment>
<dbReference type="InterPro" id="IPR003593">
    <property type="entry name" value="AAA+_ATPase"/>
</dbReference>
<organism evidence="2 3">
    <name type="scientific">Paramuricea clavata</name>
    <name type="common">Red gorgonian</name>
    <name type="synonym">Violescent sea-whip</name>
    <dbReference type="NCBI Taxonomy" id="317549"/>
    <lineage>
        <taxon>Eukaryota</taxon>
        <taxon>Metazoa</taxon>
        <taxon>Cnidaria</taxon>
        <taxon>Anthozoa</taxon>
        <taxon>Octocorallia</taxon>
        <taxon>Malacalcyonacea</taxon>
        <taxon>Plexauridae</taxon>
        <taxon>Paramuricea</taxon>
    </lineage>
</organism>
<dbReference type="SMART" id="SM00382">
    <property type="entry name" value="AAA"/>
    <property type="match status" value="1"/>
</dbReference>
<dbReference type="OrthoDB" id="5989997at2759"/>
<dbReference type="SUPFAM" id="SSF52540">
    <property type="entry name" value="P-loop containing nucleoside triphosphate hydrolases"/>
    <property type="match status" value="2"/>
</dbReference>
<dbReference type="Pfam" id="PF05970">
    <property type="entry name" value="PIF1"/>
    <property type="match status" value="1"/>
</dbReference>
<dbReference type="GO" id="GO:0005524">
    <property type="term" value="F:ATP binding"/>
    <property type="evidence" value="ECO:0007669"/>
    <property type="project" value="UniProtKB-KW"/>
</dbReference>